<proteinExistence type="predicted"/>
<dbReference type="EMBL" id="JBEPLY010000011">
    <property type="protein sequence ID" value="MET3601119.1"/>
    <property type="molecule type" value="Genomic_DNA"/>
</dbReference>
<accession>A0ABV2IEV8</accession>
<evidence type="ECO:0000313" key="2">
    <source>
        <dbReference type="EMBL" id="MET3601119.1"/>
    </source>
</evidence>
<evidence type="ECO:0008006" key="4">
    <source>
        <dbReference type="Google" id="ProtNLM"/>
    </source>
</evidence>
<feature type="region of interest" description="Disordered" evidence="1">
    <location>
        <begin position="1"/>
        <end position="51"/>
    </location>
</feature>
<comment type="caution">
    <text evidence="2">The sequence shown here is derived from an EMBL/GenBank/DDBJ whole genome shotgun (WGS) entry which is preliminary data.</text>
</comment>
<dbReference type="RefSeq" id="WP_354434970.1">
    <property type="nucleotide sequence ID" value="NZ_JBEPLY010000011.1"/>
</dbReference>
<dbReference type="Proteomes" id="UP001549164">
    <property type="component" value="Unassembled WGS sequence"/>
</dbReference>
<reference evidence="2 3" key="1">
    <citation type="submission" date="2024-06" db="EMBL/GenBank/DDBJ databases">
        <title>Genomic Encyclopedia of Type Strains, Phase IV (KMG-IV): sequencing the most valuable type-strain genomes for metagenomic binning, comparative biology and taxonomic classification.</title>
        <authorList>
            <person name="Goeker M."/>
        </authorList>
    </citation>
    <scope>NUCLEOTIDE SEQUENCE [LARGE SCALE GENOMIC DNA]</scope>
    <source>
        <strain evidence="2 3">DSM 28102</strain>
    </source>
</reference>
<protein>
    <recommendedName>
        <fullName evidence="4">Large polyvalent protein associated domain-containing protein</fullName>
    </recommendedName>
</protein>
<evidence type="ECO:0000313" key="3">
    <source>
        <dbReference type="Proteomes" id="UP001549164"/>
    </source>
</evidence>
<organism evidence="2 3">
    <name type="scientific">Martelella mangrovi</name>
    <dbReference type="NCBI Taxonomy" id="1397477"/>
    <lineage>
        <taxon>Bacteria</taxon>
        <taxon>Pseudomonadati</taxon>
        <taxon>Pseudomonadota</taxon>
        <taxon>Alphaproteobacteria</taxon>
        <taxon>Hyphomicrobiales</taxon>
        <taxon>Aurantimonadaceae</taxon>
        <taxon>Martelella</taxon>
    </lineage>
</organism>
<evidence type="ECO:0000256" key="1">
    <source>
        <dbReference type="SAM" id="MobiDB-lite"/>
    </source>
</evidence>
<gene>
    <name evidence="2" type="ORF">ABID12_003070</name>
</gene>
<sequence length="1191" mass="128910">MQQPTEGAGPGQPALAPEEVSHLDALRQGLLEQGHTTEELPTEPALERSLPRRIATDLVNTPRHVARGGLKAVNATSDAAFSAGNWLNEHVADLGHLTFGSAANNGFLGWEQGNPSKNAAKIPLSVMGDAPQSAVGGLTEGVAQFAVGFATAGKALKAFGFTAEGVAGAMAKGAMADASAFDPHEERLSNLIEAYPVLSNPVSRYLAAGDEDGEAEGRFKNALEGLALGGATELLASSVKALKLFRKGKHAEAEEVLEDIAEKTGPEVNPFSDPDQMEFSFEGGGPGADSPRGAFENNPGAEVPPTKPKAGDPPLKPVKKLVEMDEEAVWKVASKTQAERELGDGENLSGIRLDLIENGEDVGQIMSTLRDTYRKDMDQTIGGNAENVRSFEQVQKNVDRLADIIGGNPKILMQRLAANSGNMKHLDAETRLYEDFLTTVTNKVYELGEKVSDPRGGTYGYADRAALLKDFAKHYELLANVQSMYKGIQTNLARSLNAMKMGGKVRKDLALNIDPDEIFNGGAAAVEGLARRVTAGGRNPKNVAKSTRGGFLGNALGTVNEYWVNAILSGPKTHLVNIASSLINTALLPAEKALAGALRGATPQGRSDMLEAGLQYVGMVASFRDAVKLSAKSFKLDDGILDPFAGKYELRNSISSQAYGIQNPGLAAAIDGLGKLVRLPSRFLTSEDEFIKQLNYRGQVRARAYREALQQGLLKDPKKFAEHVENALDSAIDSGNGRAFDSTLLEQSRSATFTNDLKAATWSGKRTVGESLQNLTQNHPTMRLIMPFVRTPTNIMRFVWNRTPGLNLLRKQYADDIMGKNGKPAQAQAAAMMTTGTALWGTAISFASEGTITGYGPRDPDLRKQLMETGWQPYSVKTTNDDGSVTYTAFDRADPFGMFFGLSADFAEVGGFLEDRPREELAAGLTTALVKNLSSKSYLTGLTQALDALSEPERRMGSYFRNFAGSFVPAAVTQMLKQDPYMREVRTVMDAIHARTPGFSTEVDPRRTILGEKVLIRPALGPDFISPVAQNTHLAGAQPNEEGWKETPQTNVDDELARQMFVEDRPISLPPKKKGTVDLTQYKSAKTGYTAYDRWQELTGTVELGGMTLRQRLNEVINSDAYRNKLTDGDMDLAGSRSDLLRRVVGTYRKAAEAVLRQEDPELDLALRQAEHLKALTKRVGADMAKRQQQQ</sequence>
<name>A0ABV2IEV8_9HYPH</name>
<keyword evidence="3" id="KW-1185">Reference proteome</keyword>
<feature type="region of interest" description="Disordered" evidence="1">
    <location>
        <begin position="280"/>
        <end position="314"/>
    </location>
</feature>